<dbReference type="EMBL" id="CAEQ01002408">
    <property type="protein sequence ID" value="CCD16699.1"/>
    <property type="molecule type" value="Genomic_DNA"/>
</dbReference>
<name>F9WHA9_TRYCI</name>
<gene>
    <name evidence="1" type="ORF">TCIL3000_0_16050</name>
</gene>
<protein>
    <submittedName>
        <fullName evidence="1">WGS project CAEQ00000000 data, annotated contig 624</fullName>
    </submittedName>
</protein>
<comment type="caution">
    <text evidence="1">The sequence shown here is derived from an EMBL/GenBank/DDBJ whole genome shotgun (WGS) entry which is preliminary data.</text>
</comment>
<proteinExistence type="predicted"/>
<sequence>MTSLEPLPYTRAQTPSFMALQATLPECEATYSNKAHTHSRGNKHAFNGNYGSCEKVADQCLAWRLLSHTASRTRAQWAPSHISALKVWLCSNMKSARNKWAALALSHHTHAWPHSSARCHITPLEAEFVAGACSQSQLASRIPPCYQHCTCHLS</sequence>
<dbReference type="Proteomes" id="UP000000702">
    <property type="component" value="Unassembled WGS sequence"/>
</dbReference>
<dbReference type="AlphaFoldDB" id="F9WHA9"/>
<keyword evidence="2" id="KW-1185">Reference proteome</keyword>
<accession>F9WHA9</accession>
<evidence type="ECO:0000313" key="2">
    <source>
        <dbReference type="Proteomes" id="UP000000702"/>
    </source>
</evidence>
<feature type="non-terminal residue" evidence="1">
    <location>
        <position position="154"/>
    </location>
</feature>
<reference evidence="1 2" key="2">
    <citation type="journal article" date="2012" name="Proc. Natl. Acad. Sci. U.S.A.">
        <title>Antigenic diversity is generated by distinct evolutionary mechanisms in African trypanosome species.</title>
        <authorList>
            <person name="Jackson A.P."/>
            <person name="Berry A."/>
            <person name="Aslett M."/>
            <person name="Allison H.C."/>
            <person name="Burton P."/>
            <person name="Vavrova-Anderson J."/>
            <person name="Brown R."/>
            <person name="Browne H."/>
            <person name="Corton N."/>
            <person name="Hauser H."/>
            <person name="Gamble J."/>
            <person name="Gilderthorp R."/>
            <person name="Marcello L."/>
            <person name="McQuillan J."/>
            <person name="Otto T.D."/>
            <person name="Quail M.A."/>
            <person name="Sanders M.J."/>
            <person name="van Tonder A."/>
            <person name="Ginger M.L."/>
            <person name="Field M.C."/>
            <person name="Barry J.D."/>
            <person name="Hertz-Fowler C."/>
            <person name="Berriman M."/>
        </authorList>
    </citation>
    <scope>NUCLEOTIDE SEQUENCE [LARGE SCALE GENOMIC DNA]</scope>
    <source>
        <strain evidence="1 2">IL3000</strain>
    </source>
</reference>
<organism evidence="1 2">
    <name type="scientific">Trypanosoma congolense (strain IL3000)</name>
    <dbReference type="NCBI Taxonomy" id="1068625"/>
    <lineage>
        <taxon>Eukaryota</taxon>
        <taxon>Discoba</taxon>
        <taxon>Euglenozoa</taxon>
        <taxon>Kinetoplastea</taxon>
        <taxon>Metakinetoplastina</taxon>
        <taxon>Trypanosomatida</taxon>
        <taxon>Trypanosomatidae</taxon>
        <taxon>Trypanosoma</taxon>
        <taxon>Nannomonas</taxon>
    </lineage>
</organism>
<evidence type="ECO:0000313" key="1">
    <source>
        <dbReference type="EMBL" id="CCD16699.1"/>
    </source>
</evidence>
<dbReference type="VEuPathDB" id="TriTrypDB:TcIL3000_0_16050"/>
<reference evidence="2" key="1">
    <citation type="submission" date="2011-07" db="EMBL/GenBank/DDBJ databases">
        <title>Divergent evolution of antigenic variation in African trypanosomes.</title>
        <authorList>
            <person name="Jackson A.P."/>
            <person name="Berry A."/>
            <person name="Allison H.C."/>
            <person name="Burton P."/>
            <person name="Anderson J."/>
            <person name="Aslett M."/>
            <person name="Brown R."/>
            <person name="Corton N."/>
            <person name="Harris D."/>
            <person name="Hauser H."/>
            <person name="Gamble J."/>
            <person name="Gilderthorp R."/>
            <person name="McQuillan J."/>
            <person name="Quail M.A."/>
            <person name="Sanders M."/>
            <person name="Van Tonder A."/>
            <person name="Ginger M.L."/>
            <person name="Donelson J.E."/>
            <person name="Field M.C."/>
            <person name="Barry J.D."/>
            <person name="Berriman M."/>
            <person name="Hertz-Fowler C."/>
        </authorList>
    </citation>
    <scope>NUCLEOTIDE SEQUENCE [LARGE SCALE GENOMIC DNA]</scope>
    <source>
        <strain evidence="2">IL3000</strain>
    </source>
</reference>